<dbReference type="InterPro" id="IPR029071">
    <property type="entry name" value="Ubiquitin-like_domsf"/>
</dbReference>
<proteinExistence type="predicted"/>
<evidence type="ECO:0000256" key="3">
    <source>
        <dbReference type="SAM" id="MobiDB-lite"/>
    </source>
</evidence>
<feature type="compositionally biased region" description="Basic and acidic residues" evidence="3">
    <location>
        <begin position="142"/>
        <end position="152"/>
    </location>
</feature>
<dbReference type="STRING" id="747525.W4JWU7"/>
<dbReference type="GO" id="GO:0006620">
    <property type="term" value="P:post-translational protein targeting to endoplasmic reticulum membrane"/>
    <property type="evidence" value="ECO:0007669"/>
    <property type="project" value="InterPro"/>
</dbReference>
<dbReference type="Gene3D" id="3.10.20.90">
    <property type="entry name" value="Phosphatidylinositol 3-kinase Catalytic Subunit, Chain A, domain 1"/>
    <property type="match status" value="1"/>
</dbReference>
<evidence type="ECO:0000313" key="6">
    <source>
        <dbReference type="Proteomes" id="UP000030671"/>
    </source>
</evidence>
<dbReference type="KEGG" id="hir:HETIRDRAFT_157372"/>
<feature type="region of interest" description="Disordered" evidence="3">
    <location>
        <begin position="142"/>
        <end position="195"/>
    </location>
</feature>
<dbReference type="HOGENOM" id="CLU_043701_0_0_1"/>
<dbReference type="PANTHER" id="PTHR46555">
    <property type="entry name" value="UBIQUITIN-LIKE PROTEIN 4A"/>
    <property type="match status" value="1"/>
</dbReference>
<dbReference type="Proteomes" id="UP000030671">
    <property type="component" value="Unassembled WGS sequence"/>
</dbReference>
<name>W4JWU7_HETIT</name>
<protein>
    <recommendedName>
        <fullName evidence="4">Ubiquitin-like domain-containing protein</fullName>
    </recommendedName>
</protein>
<evidence type="ECO:0000259" key="4">
    <source>
        <dbReference type="PROSITE" id="PS50053"/>
    </source>
</evidence>
<accession>W4JWU7</accession>
<evidence type="ECO:0000256" key="2">
    <source>
        <dbReference type="ARBA" id="ARBA00022490"/>
    </source>
</evidence>
<dbReference type="PROSITE" id="PS50053">
    <property type="entry name" value="UBIQUITIN_2"/>
    <property type="match status" value="1"/>
</dbReference>
<organism evidence="5 6">
    <name type="scientific">Heterobasidion irregulare (strain TC 32-1)</name>
    <dbReference type="NCBI Taxonomy" id="747525"/>
    <lineage>
        <taxon>Eukaryota</taxon>
        <taxon>Fungi</taxon>
        <taxon>Dikarya</taxon>
        <taxon>Basidiomycota</taxon>
        <taxon>Agaricomycotina</taxon>
        <taxon>Agaricomycetes</taxon>
        <taxon>Russulales</taxon>
        <taxon>Bondarzewiaceae</taxon>
        <taxon>Heterobasidion</taxon>
        <taxon>Heterobasidion annosum species complex</taxon>
    </lineage>
</organism>
<dbReference type="SMART" id="SM00213">
    <property type="entry name" value="UBQ"/>
    <property type="match status" value="1"/>
</dbReference>
<dbReference type="GO" id="GO:0071818">
    <property type="term" value="C:BAT3 complex"/>
    <property type="evidence" value="ECO:0007669"/>
    <property type="project" value="TreeGrafter"/>
</dbReference>
<feature type="compositionally biased region" description="Low complexity" evidence="3">
    <location>
        <begin position="176"/>
        <end position="188"/>
    </location>
</feature>
<dbReference type="Pfam" id="PF00240">
    <property type="entry name" value="ubiquitin"/>
    <property type="match status" value="1"/>
</dbReference>
<dbReference type="InParanoid" id="W4JWU7"/>
<keyword evidence="6" id="KW-1185">Reference proteome</keyword>
<keyword evidence="2" id="KW-0963">Cytoplasm</keyword>
<dbReference type="InterPro" id="IPR000626">
    <property type="entry name" value="Ubiquitin-like_dom"/>
</dbReference>
<dbReference type="AlphaFoldDB" id="W4JWU7"/>
<sequence>MADQAELAFVKNFINTLASQPIVFNDDFQQPPENTLKRVPVLQVEVPSPPERKVDLAESVGILQVTFKSLKPPFSISVSVSPADPISSIKTQIAAEPRAPPADAQRLLFKGKALADAKLLKEYTIKDGDIVNLMVKPGFEWDPSKESLKEPASEGTSDARLSPNPSGKKRGHGRIPSVVLSPTPSSPSDKPQDIPLVLDTGITLSADMPSESSPLPQSTYRSIISKPEFWEKLHFFLSGEFHTRSDASTAFEDFLNASKGVLTVSEIAKIRDHVGVVGMAGT</sequence>
<comment type="subcellular location">
    <subcellularLocation>
        <location evidence="1">Cytoplasm</location>
        <location evidence="1">Cytosol</location>
    </subcellularLocation>
</comment>
<dbReference type="RefSeq" id="XP_009549944.1">
    <property type="nucleotide sequence ID" value="XM_009551649.1"/>
</dbReference>
<gene>
    <name evidence="5" type="ORF">HETIRDRAFT_157372</name>
</gene>
<evidence type="ECO:0000313" key="5">
    <source>
        <dbReference type="EMBL" id="ETW77929.1"/>
    </source>
</evidence>
<dbReference type="OrthoDB" id="428577at2759"/>
<dbReference type="EMBL" id="KI925462">
    <property type="protein sequence ID" value="ETW77929.1"/>
    <property type="molecule type" value="Genomic_DNA"/>
</dbReference>
<evidence type="ECO:0000256" key="1">
    <source>
        <dbReference type="ARBA" id="ARBA00004514"/>
    </source>
</evidence>
<reference evidence="5 6" key="1">
    <citation type="journal article" date="2012" name="New Phytol.">
        <title>Insight into trade-off between wood decay and parasitism from the genome of a fungal forest pathogen.</title>
        <authorList>
            <person name="Olson A."/>
            <person name="Aerts A."/>
            <person name="Asiegbu F."/>
            <person name="Belbahri L."/>
            <person name="Bouzid O."/>
            <person name="Broberg A."/>
            <person name="Canback B."/>
            <person name="Coutinho P.M."/>
            <person name="Cullen D."/>
            <person name="Dalman K."/>
            <person name="Deflorio G."/>
            <person name="van Diepen L.T."/>
            <person name="Dunand C."/>
            <person name="Duplessis S."/>
            <person name="Durling M."/>
            <person name="Gonthier P."/>
            <person name="Grimwood J."/>
            <person name="Fossdal C.G."/>
            <person name="Hansson D."/>
            <person name="Henrissat B."/>
            <person name="Hietala A."/>
            <person name="Himmelstrand K."/>
            <person name="Hoffmeister D."/>
            <person name="Hogberg N."/>
            <person name="James T.Y."/>
            <person name="Karlsson M."/>
            <person name="Kohler A."/>
            <person name="Kues U."/>
            <person name="Lee Y.H."/>
            <person name="Lin Y.C."/>
            <person name="Lind M."/>
            <person name="Lindquist E."/>
            <person name="Lombard V."/>
            <person name="Lucas S."/>
            <person name="Lunden K."/>
            <person name="Morin E."/>
            <person name="Murat C."/>
            <person name="Park J."/>
            <person name="Raffaello T."/>
            <person name="Rouze P."/>
            <person name="Salamov A."/>
            <person name="Schmutz J."/>
            <person name="Solheim H."/>
            <person name="Stahlberg J."/>
            <person name="Velez H."/>
            <person name="de Vries R.P."/>
            <person name="Wiebenga A."/>
            <person name="Woodward S."/>
            <person name="Yakovlev I."/>
            <person name="Garbelotto M."/>
            <person name="Martin F."/>
            <person name="Grigoriev I.V."/>
            <person name="Stenlid J."/>
        </authorList>
    </citation>
    <scope>NUCLEOTIDE SEQUENCE [LARGE SCALE GENOMIC DNA]</scope>
    <source>
        <strain evidence="5 6">TC 32-1</strain>
    </source>
</reference>
<dbReference type="eggNOG" id="ENOG502S3QU">
    <property type="taxonomic scope" value="Eukaryota"/>
</dbReference>
<dbReference type="PANTHER" id="PTHR46555:SF1">
    <property type="entry name" value="UBIQUITIN-LIKE PROTEIN 4A"/>
    <property type="match status" value="1"/>
</dbReference>
<dbReference type="GeneID" id="20667722"/>
<dbReference type="InterPro" id="IPR047154">
    <property type="entry name" value="UBL4A-like"/>
</dbReference>
<dbReference type="GO" id="GO:0071816">
    <property type="term" value="P:tail-anchored membrane protein insertion into ER membrane"/>
    <property type="evidence" value="ECO:0007669"/>
    <property type="project" value="TreeGrafter"/>
</dbReference>
<dbReference type="SUPFAM" id="SSF54236">
    <property type="entry name" value="Ubiquitin-like"/>
    <property type="match status" value="1"/>
</dbReference>
<dbReference type="GO" id="GO:0051087">
    <property type="term" value="F:protein-folding chaperone binding"/>
    <property type="evidence" value="ECO:0007669"/>
    <property type="project" value="TreeGrafter"/>
</dbReference>
<feature type="domain" description="Ubiquitin-like" evidence="4">
    <location>
        <begin position="63"/>
        <end position="136"/>
    </location>
</feature>